<evidence type="ECO:0000313" key="1">
    <source>
        <dbReference type="EMBL" id="RTR36722.1"/>
    </source>
</evidence>
<dbReference type="EMBL" id="RXNU01000019">
    <property type="protein sequence ID" value="RTR36722.1"/>
    <property type="molecule type" value="Genomic_DNA"/>
</dbReference>
<sequence>MQLNGVSNKNSHSRRSIFRLLGLIFMTVPFLVAFPASADHALAKCTSESKSLWAADNLSVGWKKANEKQDQRIRRCLVKINSKKINRGPKENLEPVEDTHDMIDIAVTD</sequence>
<name>A0A3S0LJ76_9GAMM</name>
<dbReference type="OrthoDB" id="9853911at2"/>
<organism evidence="1 2">
    <name type="scientific">Shewanella canadensis</name>
    <dbReference type="NCBI Taxonomy" id="271096"/>
    <lineage>
        <taxon>Bacteria</taxon>
        <taxon>Pseudomonadati</taxon>
        <taxon>Pseudomonadota</taxon>
        <taxon>Gammaproteobacteria</taxon>
        <taxon>Alteromonadales</taxon>
        <taxon>Shewanellaceae</taxon>
        <taxon>Shewanella</taxon>
    </lineage>
</organism>
<keyword evidence="2" id="KW-1185">Reference proteome</keyword>
<evidence type="ECO:0000313" key="2">
    <source>
        <dbReference type="Proteomes" id="UP000267448"/>
    </source>
</evidence>
<protein>
    <submittedName>
        <fullName evidence="1">Uncharacterized protein</fullName>
    </submittedName>
</protein>
<reference evidence="1 2" key="1">
    <citation type="submission" date="2018-12" db="EMBL/GenBank/DDBJ databases">
        <authorList>
            <person name="Yu L."/>
        </authorList>
    </citation>
    <scope>NUCLEOTIDE SEQUENCE [LARGE SCALE GENOMIC DNA]</scope>
    <source>
        <strain evidence="1 2">HAW-EB2</strain>
    </source>
</reference>
<gene>
    <name evidence="1" type="ORF">EKG38_22305</name>
</gene>
<accession>A0A3S0LJ76</accession>
<dbReference type="Proteomes" id="UP000267448">
    <property type="component" value="Unassembled WGS sequence"/>
</dbReference>
<dbReference type="RefSeq" id="WP_126523192.1">
    <property type="nucleotide sequence ID" value="NZ_RXNU01000019.1"/>
</dbReference>
<comment type="caution">
    <text evidence="1">The sequence shown here is derived from an EMBL/GenBank/DDBJ whole genome shotgun (WGS) entry which is preliminary data.</text>
</comment>
<proteinExistence type="predicted"/>
<dbReference type="AlphaFoldDB" id="A0A3S0LJ76"/>